<dbReference type="RefSeq" id="WP_118255866.1">
    <property type="nucleotide sequence ID" value="NZ_JAHOMZ010000055.1"/>
</dbReference>
<reference evidence="5 6" key="1">
    <citation type="submission" date="2018-08" db="EMBL/GenBank/DDBJ databases">
        <title>A genome reference for cultivated species of the human gut microbiota.</title>
        <authorList>
            <person name="Zou Y."/>
            <person name="Xue W."/>
            <person name="Luo G."/>
        </authorList>
    </citation>
    <scope>NUCLEOTIDE SEQUENCE [LARGE SCALE GENOMIC DNA]</scope>
    <source>
        <strain evidence="5 6">AM16-54</strain>
    </source>
</reference>
<evidence type="ECO:0000313" key="3">
    <source>
        <dbReference type="EMBL" id="MQN11143.1"/>
    </source>
</evidence>
<protein>
    <submittedName>
        <fullName evidence="5">Uncharacterized protein</fullName>
    </submittedName>
</protein>
<dbReference type="EMBL" id="JAPDUM010000001">
    <property type="protein sequence ID" value="MCW4163997.1"/>
    <property type="molecule type" value="Genomic_DNA"/>
</dbReference>
<accession>A0A174NMB6</accession>
<dbReference type="AlphaFoldDB" id="A0A174NMB6"/>
<dbReference type="Proteomes" id="UP001209476">
    <property type="component" value="Unassembled WGS sequence"/>
</dbReference>
<dbReference type="EMBL" id="VZCY01000119">
    <property type="protein sequence ID" value="MQN11143.1"/>
    <property type="molecule type" value="Genomic_DNA"/>
</dbReference>
<organism evidence="5 6">
    <name type="scientific">Segatella copri</name>
    <dbReference type="NCBI Taxonomy" id="165179"/>
    <lineage>
        <taxon>Bacteria</taxon>
        <taxon>Pseudomonadati</taxon>
        <taxon>Bacteroidota</taxon>
        <taxon>Bacteroidia</taxon>
        <taxon>Bacteroidales</taxon>
        <taxon>Prevotellaceae</taxon>
        <taxon>Segatella</taxon>
    </lineage>
</organism>
<dbReference type="Proteomes" id="UP000284548">
    <property type="component" value="Unassembled WGS sequence"/>
</dbReference>
<evidence type="ECO:0000313" key="5">
    <source>
        <dbReference type="EMBL" id="RHH75204.1"/>
    </source>
</evidence>
<dbReference type="EMBL" id="JAPDVH010000001">
    <property type="protein sequence ID" value="MCW4157042.1"/>
    <property type="molecule type" value="Genomic_DNA"/>
</dbReference>
<evidence type="ECO:0000313" key="2">
    <source>
        <dbReference type="EMBL" id="MCW4163997.1"/>
    </source>
</evidence>
<comment type="caution">
    <text evidence="5">The sequence shown here is derived from an EMBL/GenBank/DDBJ whole genome shotgun (WGS) entry which is preliminary data.</text>
</comment>
<dbReference type="Proteomes" id="UP000390763">
    <property type="component" value="Unassembled WGS sequence"/>
</dbReference>
<dbReference type="EMBL" id="QRKB01000070">
    <property type="protein sequence ID" value="RHH75204.1"/>
    <property type="molecule type" value="Genomic_DNA"/>
</dbReference>
<evidence type="ECO:0000313" key="4">
    <source>
        <dbReference type="EMBL" id="MQO04243.1"/>
    </source>
</evidence>
<evidence type="ECO:0000313" key="8">
    <source>
        <dbReference type="Proteomes" id="UP000406735"/>
    </source>
</evidence>
<dbReference type="Proteomes" id="UP000406735">
    <property type="component" value="Unassembled WGS sequence"/>
</dbReference>
<evidence type="ECO:0000313" key="7">
    <source>
        <dbReference type="Proteomes" id="UP000390763"/>
    </source>
</evidence>
<sequence length="151" mass="18134">MLDIAEHRQKLILKNLAQLDDRTNEIQEECIILYLKSFIGDGAELLSPYQFSNITHIKHDTIINVLKGKVKFKPYQQRRWCYCILYHWDTIIDTLNKKHVAESKNFEKDKFEKNFNEAFWQWATIGRDLKQLDKLKEKVEEMQSNFSPRNK</sequence>
<reference evidence="4" key="4">
    <citation type="submission" date="2023-10" db="EMBL/GenBank/DDBJ databases">
        <title>Distinct polysaccharide growth profiles of human intestinal Prevotella copri isolates.</title>
        <authorList>
            <person name="Fehlner-Peach H."/>
            <person name="Magnabosco C."/>
            <person name="Raghavan V."/>
            <person name="Scher J.U."/>
            <person name="Tett A."/>
            <person name="Cox L.M."/>
            <person name="Gottsegen C."/>
            <person name="Watters A."/>
            <person name="Wiltshire- Gordon J.D."/>
            <person name="Segata N."/>
            <person name="Bonneau R."/>
            <person name="Littman D.R."/>
        </authorList>
    </citation>
    <scope>NUCLEOTIDE SEQUENCE</scope>
    <source>
        <strain evidence="4">IAK279</strain>
        <strain evidence="8">iK21513</strain>
        <strain evidence="3">IK21513</strain>
    </source>
</reference>
<proteinExistence type="predicted"/>
<gene>
    <name evidence="5" type="ORF">DW192_15395</name>
    <name evidence="4" type="ORF">F7D62_09010</name>
    <name evidence="3" type="ORF">F7D97_14710</name>
    <name evidence="2" type="ORF">ONS98_01900</name>
    <name evidence="1" type="ORF">ONT23_16260</name>
</gene>
<name>A0A174NMB6_9BACT</name>
<reference evidence="1" key="3">
    <citation type="submission" date="2022-11" db="EMBL/GenBank/DDBJ databases">
        <title>Genomic repertoires linked with pathogenic potency of arthritogenic Prevotella copri isolated from the gut of rheumatoid arthritis patients.</title>
        <authorList>
            <person name="Nii T."/>
            <person name="Maeda Y."/>
            <person name="Motooka D."/>
            <person name="Naito M."/>
            <person name="Matsumoto Y."/>
            <person name="Ogawa T."/>
            <person name="Oguro-Igashira E."/>
            <person name="Kishikawa T."/>
            <person name="Yamashita M."/>
            <person name="Koizumi S."/>
            <person name="Kurakawa T."/>
            <person name="Okumura R."/>
            <person name="Kayama H."/>
            <person name="Murakami M."/>
            <person name="Sakaguchi T."/>
            <person name="Das B."/>
            <person name="Nakamura S."/>
            <person name="Okada Y."/>
            <person name="Kumanogoh A."/>
            <person name="Takeda K."/>
        </authorList>
    </citation>
    <scope>NUCLEOTIDE SEQUENCE</scope>
    <source>
        <strain evidence="1">H012_8</strain>
        <strain evidence="2">RA-N001-16</strain>
    </source>
</reference>
<dbReference type="Proteomes" id="UP001209168">
    <property type="component" value="Unassembled WGS sequence"/>
</dbReference>
<dbReference type="EMBL" id="VZBT01000070">
    <property type="protein sequence ID" value="MQO04243.1"/>
    <property type="molecule type" value="Genomic_DNA"/>
</dbReference>
<evidence type="ECO:0000313" key="6">
    <source>
        <dbReference type="Proteomes" id="UP000284548"/>
    </source>
</evidence>
<reference evidence="7" key="2">
    <citation type="submission" date="2019-09" db="EMBL/GenBank/DDBJ databases">
        <title>Distinct polysaccharide growth profiles of human intestinal Prevotella copri isolates.</title>
        <authorList>
            <person name="Fehlner-Peach H."/>
            <person name="Magnabosco C."/>
            <person name="Raghavan V."/>
            <person name="Scher J.U."/>
            <person name="Tett A."/>
            <person name="Cox L.M."/>
            <person name="Gottsegen C."/>
            <person name="Watters A."/>
            <person name="Wiltshire- Gordon J.D."/>
            <person name="Segata N."/>
            <person name="Bonneau R."/>
            <person name="Littman D.R."/>
        </authorList>
    </citation>
    <scope>NUCLEOTIDE SEQUENCE [LARGE SCALE GENOMIC DNA]</scope>
    <source>
        <strain evidence="7">iAK279</strain>
    </source>
</reference>
<evidence type="ECO:0000313" key="1">
    <source>
        <dbReference type="EMBL" id="MCW4157042.1"/>
    </source>
</evidence>